<keyword evidence="4 7" id="KW-0812">Transmembrane</keyword>
<feature type="transmembrane region" description="Helical" evidence="7">
    <location>
        <begin position="86"/>
        <end position="104"/>
    </location>
</feature>
<proteinExistence type="predicted"/>
<keyword evidence="2" id="KW-0813">Transport</keyword>
<dbReference type="InterPro" id="IPR008509">
    <property type="entry name" value="MOT2/MFSD5"/>
</dbReference>
<evidence type="ECO:0000256" key="8">
    <source>
        <dbReference type="SAM" id="SignalP"/>
    </source>
</evidence>
<feature type="transmembrane region" description="Helical" evidence="7">
    <location>
        <begin position="54"/>
        <end position="74"/>
    </location>
</feature>
<evidence type="ECO:0000256" key="6">
    <source>
        <dbReference type="ARBA" id="ARBA00023136"/>
    </source>
</evidence>
<gene>
    <name evidence="9" type="ORF">PGLA2088_LOCUS50454</name>
</gene>
<evidence type="ECO:0008006" key="11">
    <source>
        <dbReference type="Google" id="ProtNLM"/>
    </source>
</evidence>
<feature type="non-terminal residue" evidence="9">
    <location>
        <position position="129"/>
    </location>
</feature>
<dbReference type="GO" id="GO:0005886">
    <property type="term" value="C:plasma membrane"/>
    <property type="evidence" value="ECO:0007669"/>
    <property type="project" value="UniProtKB-SubCell"/>
</dbReference>
<keyword evidence="6 7" id="KW-0472">Membrane</keyword>
<evidence type="ECO:0000256" key="7">
    <source>
        <dbReference type="SAM" id="Phobius"/>
    </source>
</evidence>
<dbReference type="EMBL" id="CAJNNW010037383">
    <property type="protein sequence ID" value="CAE8741423.1"/>
    <property type="molecule type" value="Genomic_DNA"/>
</dbReference>
<evidence type="ECO:0000256" key="5">
    <source>
        <dbReference type="ARBA" id="ARBA00022989"/>
    </source>
</evidence>
<keyword evidence="5 7" id="KW-1133">Transmembrane helix</keyword>
<protein>
    <recommendedName>
        <fullName evidence="11">Major facilitator superfamily (MFS) profile domain-containing protein</fullName>
    </recommendedName>
</protein>
<dbReference type="AlphaFoldDB" id="A0A813LYA0"/>
<dbReference type="Proteomes" id="UP000626109">
    <property type="component" value="Unassembled WGS sequence"/>
</dbReference>
<evidence type="ECO:0000313" key="10">
    <source>
        <dbReference type="Proteomes" id="UP000626109"/>
    </source>
</evidence>
<evidence type="ECO:0000256" key="1">
    <source>
        <dbReference type="ARBA" id="ARBA00004651"/>
    </source>
</evidence>
<keyword evidence="3" id="KW-1003">Cell membrane</keyword>
<evidence type="ECO:0000256" key="3">
    <source>
        <dbReference type="ARBA" id="ARBA00022475"/>
    </source>
</evidence>
<evidence type="ECO:0000313" key="9">
    <source>
        <dbReference type="EMBL" id="CAE8741423.1"/>
    </source>
</evidence>
<feature type="non-terminal residue" evidence="9">
    <location>
        <position position="1"/>
    </location>
</feature>
<sequence>VFALFMMACMCGASASTLAMTMAPKFKLVATLLFGILALCLSAATSGSWVHVCFLGFLCFEFCCGAYFPSVGVLKSAIVPEHVRGAIYNLFRVPLNAIVVILLLNDFSTVTCFKLCAMLVSVGLLATTQ</sequence>
<comment type="caution">
    <text evidence="9">The sequence shown here is derived from an EMBL/GenBank/DDBJ whole genome shotgun (WGS) entry which is preliminary data.</text>
</comment>
<keyword evidence="8" id="KW-0732">Signal</keyword>
<feature type="chain" id="PRO_5032505914" description="Major facilitator superfamily (MFS) profile domain-containing protein" evidence="8">
    <location>
        <begin position="16"/>
        <end position="129"/>
    </location>
</feature>
<comment type="subcellular location">
    <subcellularLocation>
        <location evidence="1">Cell membrane</location>
        <topology evidence="1">Multi-pass membrane protein</topology>
    </subcellularLocation>
</comment>
<dbReference type="GO" id="GO:0015098">
    <property type="term" value="F:molybdate ion transmembrane transporter activity"/>
    <property type="evidence" value="ECO:0007669"/>
    <property type="project" value="InterPro"/>
</dbReference>
<feature type="signal peptide" evidence="8">
    <location>
        <begin position="1"/>
        <end position="15"/>
    </location>
</feature>
<organism evidence="9 10">
    <name type="scientific">Polarella glacialis</name>
    <name type="common">Dinoflagellate</name>
    <dbReference type="NCBI Taxonomy" id="89957"/>
    <lineage>
        <taxon>Eukaryota</taxon>
        <taxon>Sar</taxon>
        <taxon>Alveolata</taxon>
        <taxon>Dinophyceae</taxon>
        <taxon>Suessiales</taxon>
        <taxon>Suessiaceae</taxon>
        <taxon>Polarella</taxon>
    </lineage>
</organism>
<name>A0A813LYA0_POLGL</name>
<dbReference type="PANTHER" id="PTHR23516:SF1">
    <property type="entry name" value="MOLYBDATE-ANION TRANSPORTER"/>
    <property type="match status" value="1"/>
</dbReference>
<dbReference type="PANTHER" id="PTHR23516">
    <property type="entry name" value="SAM (S-ADENOSYL METHIONINE) TRANSPORTER"/>
    <property type="match status" value="1"/>
</dbReference>
<reference evidence="9" key="1">
    <citation type="submission" date="2021-02" db="EMBL/GenBank/DDBJ databases">
        <authorList>
            <person name="Dougan E. K."/>
            <person name="Rhodes N."/>
            <person name="Thang M."/>
            <person name="Chan C."/>
        </authorList>
    </citation>
    <scope>NUCLEOTIDE SEQUENCE</scope>
</reference>
<evidence type="ECO:0000256" key="4">
    <source>
        <dbReference type="ARBA" id="ARBA00022692"/>
    </source>
</evidence>
<evidence type="ECO:0000256" key="2">
    <source>
        <dbReference type="ARBA" id="ARBA00022448"/>
    </source>
</evidence>
<accession>A0A813LYA0</accession>